<dbReference type="GeneID" id="37624953"/>
<dbReference type="SUPFAM" id="SSF46911">
    <property type="entry name" value="Ribosomal protein S18"/>
    <property type="match status" value="1"/>
</dbReference>
<evidence type="ECO:0000256" key="1">
    <source>
        <dbReference type="ARBA" id="ARBA00022980"/>
    </source>
</evidence>
<accession>A0A345UC48</accession>
<dbReference type="Pfam" id="PF01084">
    <property type="entry name" value="Ribosomal_S18"/>
    <property type="match status" value="1"/>
</dbReference>
<dbReference type="InterPro" id="IPR001648">
    <property type="entry name" value="Ribosomal_bS18"/>
</dbReference>
<geneLocation type="chloroplast" evidence="3"/>
<dbReference type="GO" id="GO:0003735">
    <property type="term" value="F:structural constituent of ribosome"/>
    <property type="evidence" value="ECO:0007669"/>
    <property type="project" value="InterPro"/>
</dbReference>
<dbReference type="PRINTS" id="PR00974">
    <property type="entry name" value="RIBOSOMALS18"/>
</dbReference>
<reference evidence="3" key="1">
    <citation type="journal article" date="2018" name="J. Appl. Phycol.">
        <title>Intrageneric chloroplast genome comparison in the genus Euglena (Phylum: Euglenophyta) with annotated chloroplast genomes of Euglena hiemalis and Euglena clara.</title>
        <authorList>
            <person name="Ellala Hewadikaramge M."/>
            <person name="Linton E."/>
        </authorList>
    </citation>
    <scope>NUCLEOTIDE SEQUENCE</scope>
    <source>
        <strain evidence="3">CCAP1224.35</strain>
    </source>
</reference>
<dbReference type="GO" id="GO:1990904">
    <property type="term" value="C:ribonucleoprotein complex"/>
    <property type="evidence" value="ECO:0007669"/>
    <property type="project" value="UniProtKB-KW"/>
</dbReference>
<name>A0A345UC48_9EUGL</name>
<keyword evidence="3" id="KW-0934">Plastid</keyword>
<sequence>MLYVILFFKEIIEYKNIYVLRRFITFQGKIIPKRLTKLTYKQHRFTRKSFKNSAHFRVLTI</sequence>
<dbReference type="GO" id="GO:0005840">
    <property type="term" value="C:ribosome"/>
    <property type="evidence" value="ECO:0007669"/>
    <property type="project" value="UniProtKB-KW"/>
</dbReference>
<keyword evidence="3" id="KW-0150">Chloroplast</keyword>
<dbReference type="EMBL" id="MF622086">
    <property type="protein sequence ID" value="AXI98034.1"/>
    <property type="molecule type" value="Genomic_DNA"/>
</dbReference>
<protein>
    <submittedName>
        <fullName evidence="3">Ribosomal protein S18</fullName>
    </submittedName>
</protein>
<organism evidence="3">
    <name type="scientific">Euglena hiemalis</name>
    <dbReference type="NCBI Taxonomy" id="392896"/>
    <lineage>
        <taxon>Eukaryota</taxon>
        <taxon>Discoba</taxon>
        <taxon>Euglenozoa</taxon>
        <taxon>Euglenida</taxon>
        <taxon>Spirocuta</taxon>
        <taxon>Euglenophyceae</taxon>
        <taxon>Euglenales</taxon>
        <taxon>Euglenaceae</taxon>
        <taxon>Euglena</taxon>
    </lineage>
</organism>
<proteinExistence type="predicted"/>
<evidence type="ECO:0000313" key="3">
    <source>
        <dbReference type="EMBL" id="AXI98034.1"/>
    </source>
</evidence>
<dbReference type="InterPro" id="IPR036870">
    <property type="entry name" value="Ribosomal_bS18_sf"/>
</dbReference>
<dbReference type="RefSeq" id="YP_009512115.1">
    <property type="nucleotide sequence ID" value="NC_039156.1"/>
</dbReference>
<dbReference type="GO" id="GO:0006412">
    <property type="term" value="P:translation"/>
    <property type="evidence" value="ECO:0007669"/>
    <property type="project" value="InterPro"/>
</dbReference>
<keyword evidence="2" id="KW-0687">Ribonucleoprotein</keyword>
<dbReference type="Gene3D" id="4.10.640.10">
    <property type="entry name" value="Ribosomal protein S18"/>
    <property type="match status" value="1"/>
</dbReference>
<dbReference type="AlphaFoldDB" id="A0A345UC48"/>
<gene>
    <name evidence="3" type="primary">rps18</name>
</gene>
<evidence type="ECO:0000256" key="2">
    <source>
        <dbReference type="ARBA" id="ARBA00023274"/>
    </source>
</evidence>
<keyword evidence="1 3" id="KW-0689">Ribosomal protein</keyword>